<evidence type="ECO:0000313" key="1">
    <source>
        <dbReference type="EMBL" id="EMG00367.1"/>
    </source>
</evidence>
<dbReference type="BioCyc" id="LBOR1193007:G11KN-967-MONOMER"/>
<gene>
    <name evidence="1" type="ORF">LEP1GSC123_2373</name>
</gene>
<evidence type="ECO:0000313" key="2">
    <source>
        <dbReference type="Proteomes" id="UP000011783"/>
    </source>
</evidence>
<dbReference type="InterPro" id="IPR029057">
    <property type="entry name" value="PRTase-like"/>
</dbReference>
<sequence>MNGDIAVFAGSSNKQIAEEICTHLNIQPGKINLKNSPTEKFRLKWKTTFEEEKCSSFNPLLLRLTII</sequence>
<accession>M3GHB8</accession>
<reference evidence="1 2" key="1">
    <citation type="submission" date="2013-01" db="EMBL/GenBank/DDBJ databases">
        <authorList>
            <person name="Harkins D.M."/>
            <person name="Durkin A.S."/>
            <person name="Brinkac L.M."/>
            <person name="Haft D.H."/>
            <person name="Selengut J.D."/>
            <person name="Sanka R."/>
            <person name="DePew J."/>
            <person name="Purushe J."/>
            <person name="Picardeau M."/>
            <person name="Werts C."/>
            <person name="Goarant C."/>
            <person name="Vinetz J.M."/>
            <person name="Sutton G.G."/>
            <person name="Nierman W.C."/>
            <person name="Fouts D.E."/>
        </authorList>
    </citation>
    <scope>NUCLEOTIDE SEQUENCE [LARGE SCALE GENOMIC DNA]</scope>
    <source>
        <strain evidence="1 2">200701203</strain>
    </source>
</reference>
<organism evidence="1 2">
    <name type="scientific">Leptospira borgpetersenii str. 200701203</name>
    <dbReference type="NCBI Taxonomy" id="1193007"/>
    <lineage>
        <taxon>Bacteria</taxon>
        <taxon>Pseudomonadati</taxon>
        <taxon>Spirochaetota</taxon>
        <taxon>Spirochaetia</taxon>
        <taxon>Leptospirales</taxon>
        <taxon>Leptospiraceae</taxon>
        <taxon>Leptospira</taxon>
    </lineage>
</organism>
<comment type="caution">
    <text evidence="1">The sequence shown here is derived from an EMBL/GenBank/DDBJ whole genome shotgun (WGS) entry which is preliminary data.</text>
</comment>
<dbReference type="Gene3D" id="3.40.50.2020">
    <property type="match status" value="1"/>
</dbReference>
<dbReference type="AlphaFoldDB" id="M3GHB8"/>
<name>M3GHB8_LEPBO</name>
<proteinExistence type="predicted"/>
<dbReference type="Proteomes" id="UP000011783">
    <property type="component" value="Unassembled WGS sequence"/>
</dbReference>
<dbReference type="EMBL" id="AKWO02000047">
    <property type="protein sequence ID" value="EMG00367.1"/>
    <property type="molecule type" value="Genomic_DNA"/>
</dbReference>
<protein>
    <submittedName>
        <fullName evidence="1">Uncharacterized protein</fullName>
    </submittedName>
</protein>